<proteinExistence type="predicted"/>
<feature type="region of interest" description="Disordered" evidence="1">
    <location>
        <begin position="39"/>
        <end position="65"/>
    </location>
</feature>
<reference evidence="3" key="1">
    <citation type="journal article" date="2012" name="Nat. Genet.">
        <title>Lifestyle transitions in plant pathogenic Colletotrichum fungi deciphered by genome and transcriptome analyses.</title>
        <authorList>
            <person name="O'Connell R.J."/>
            <person name="Thon M.R."/>
            <person name="Hacquard S."/>
            <person name="Amyotte S.G."/>
            <person name="Kleemann J."/>
            <person name="Torres M.F."/>
            <person name="Damm U."/>
            <person name="Buiate E.A."/>
            <person name="Epstein L."/>
            <person name="Alkan N."/>
            <person name="Altmueller J."/>
            <person name="Alvarado-Balderrama L."/>
            <person name="Bauser C.A."/>
            <person name="Becker C."/>
            <person name="Birren B.W."/>
            <person name="Chen Z."/>
            <person name="Choi J."/>
            <person name="Crouch J.A."/>
            <person name="Duvick J.P."/>
            <person name="Farman M.A."/>
            <person name="Gan P."/>
            <person name="Heiman D."/>
            <person name="Henrissat B."/>
            <person name="Howard R.J."/>
            <person name="Kabbage M."/>
            <person name="Koch C."/>
            <person name="Kracher B."/>
            <person name="Kubo Y."/>
            <person name="Law A.D."/>
            <person name="Lebrun M.-H."/>
            <person name="Lee Y.-H."/>
            <person name="Miyara I."/>
            <person name="Moore N."/>
            <person name="Neumann U."/>
            <person name="Nordstroem K."/>
            <person name="Panaccione D.G."/>
            <person name="Panstruga R."/>
            <person name="Place M."/>
            <person name="Proctor R.H."/>
            <person name="Prusky D."/>
            <person name="Rech G."/>
            <person name="Reinhardt R."/>
            <person name="Rollins J.A."/>
            <person name="Rounsley S."/>
            <person name="Schardl C.L."/>
            <person name="Schwartz D.C."/>
            <person name="Shenoy N."/>
            <person name="Shirasu K."/>
            <person name="Sikhakolli U.R."/>
            <person name="Stueber K."/>
            <person name="Sukno S.A."/>
            <person name="Sweigard J.A."/>
            <person name="Takano Y."/>
            <person name="Takahara H."/>
            <person name="Trail F."/>
            <person name="van der Does H.C."/>
            <person name="Voll L.M."/>
            <person name="Will I."/>
            <person name="Young S."/>
            <person name="Zeng Q."/>
            <person name="Zhang J."/>
            <person name="Zhou S."/>
            <person name="Dickman M.B."/>
            <person name="Schulze-Lefert P."/>
            <person name="Ver Loren van Themaat E."/>
            <person name="Ma L.-J."/>
            <person name="Vaillancourt L.J."/>
        </authorList>
    </citation>
    <scope>NUCLEOTIDE SEQUENCE [LARGE SCALE GENOMIC DNA]</scope>
    <source>
        <strain evidence="3">IMI 349063</strain>
    </source>
</reference>
<evidence type="ECO:0000313" key="2">
    <source>
        <dbReference type="EMBL" id="CCF47547.1"/>
    </source>
</evidence>
<feature type="region of interest" description="Disordered" evidence="1">
    <location>
        <begin position="83"/>
        <end position="103"/>
    </location>
</feature>
<name>H1W4Y4_COLHI</name>
<evidence type="ECO:0000313" key="3">
    <source>
        <dbReference type="Proteomes" id="UP000007174"/>
    </source>
</evidence>
<accession>H1W4Y4</accession>
<dbReference type="HOGENOM" id="CLU_1551269_0_0_1"/>
<evidence type="ECO:0000256" key="1">
    <source>
        <dbReference type="SAM" id="MobiDB-lite"/>
    </source>
</evidence>
<sequence>MRARERNNNCMSPLPKFPFPSYFRHYRNISLPLLISSDKHQKSTVSHRRDHPPHQTTGPVIHLQPHQPQRTPAWALLSPSYVSPTGSAHRHPTTSTPTSTNKAPAAGVRAPICLLAALDRCVTGDISFTLALSRRSRISSWPLGIWIERHFSNTSDWRTAEALGHTSLASCKK</sequence>
<protein>
    <submittedName>
        <fullName evidence="2">Uncharacterized protein</fullName>
    </submittedName>
</protein>
<feature type="non-terminal residue" evidence="2">
    <location>
        <position position="173"/>
    </location>
</feature>
<gene>
    <name evidence="2" type="ORF">CH063_15897</name>
</gene>
<organism evidence="2 3">
    <name type="scientific">Colletotrichum higginsianum (strain IMI 349063)</name>
    <name type="common">Crucifer anthracnose fungus</name>
    <dbReference type="NCBI Taxonomy" id="759273"/>
    <lineage>
        <taxon>Eukaryota</taxon>
        <taxon>Fungi</taxon>
        <taxon>Dikarya</taxon>
        <taxon>Ascomycota</taxon>
        <taxon>Pezizomycotina</taxon>
        <taxon>Sordariomycetes</taxon>
        <taxon>Hypocreomycetidae</taxon>
        <taxon>Glomerellales</taxon>
        <taxon>Glomerellaceae</taxon>
        <taxon>Colletotrichum</taxon>
        <taxon>Colletotrichum destructivum species complex</taxon>
    </lineage>
</organism>
<dbReference type="Proteomes" id="UP000007174">
    <property type="component" value="Unassembled WGS sequence"/>
</dbReference>
<dbReference type="AlphaFoldDB" id="H1W4Y4"/>
<dbReference type="EMBL" id="CACQ02009852">
    <property type="protein sequence ID" value="CCF47547.1"/>
    <property type="molecule type" value="Genomic_DNA"/>
</dbReference>